<gene>
    <name evidence="3" type="ORF">MSMAP_1935</name>
</gene>
<sequence length="1021" mass="110543">MASLAYVLIILFLLSVATCPGSAQEDGTTTIELYNSTVNLTEGNFTFTPEDDTETYTIDNLTDFGALNATGLEFNVSVMRDLPENMTGNMTGNENGDMNGNVTDDENGNMIGDMNGNITDDENGNMTGDMNGNVTDDENGNMIGDTNGNMSNVTADNTANVSFELESIENITNNNATGEMWLIYINGEPAEEDFGMNNVSDGDNLSFWYTTEEGGEAAIENATYVVNITVAMEEEMEPLPAQNLTVLYNDTVNLTEGNFTFIPENSTQNYTVDNFTDIGALNATGLQYNVSVHGVNLTNMTNMSVLEGIEGIRNNNETGESWFVYINGTQAGEDFGMNPVSNGTNLSFWYTDEENGVAALDNATYLANITVAIEELEEPAEENDIIETATEAGNFSTLLTAIEAANLTDTLKGEGPFTVFAPTDEAFSALPNGTIEALLNDTDALTNILLYHVADERLMAEDVVNLTNITTLQGGELPVNVTEEGVFVGEAEIIVQDVNASNGVIHVIDAVLIPEEGMEPEPEPGQNVTELYNDTVSLTEGNFTLMPENSTESYAINNFTDIGALNAAGLDFNVSLMQNMTGNAANMTAVPFTLQSVEGIRNNNTTGEEWFLYINGEPAEEDFGMNNVSAGDNLSFWYTTEEGGEAAVENASYVANITVSELRANANIIPAAQNQTNLTVFVDAVQTANLTQTLDGTGPYTVCIPSDEAFNKLPEGTRNQLMNNTTLLNQVLSYHVVSGRYTYEQLIGMNNITNIQGNVLQVNAIGNNITIQNVSVTQIIVVNNGVICIIDEVLIPPDGEIPADNQTDGGQIDDNQTDGGQMDGNQTDGDQIDGGQMDGNQTDGNQTADNLTGDWYFFSIPFEANNTSVEYLLSDVNYTSLIYYNASTKLFEEVTEIEPLKGYWINVPDGTGFNASEQFSSVEKKQIEAPPSLQVYPGWNALGSPVNETVPAEAAFIALNNSYAKIVGPWVPGNNTTGYYQYVGYNGLNGTIGENQLGADEFEVEPYEGYWVFIRQENLYA</sequence>
<feature type="region of interest" description="Disordered" evidence="1">
    <location>
        <begin position="800"/>
        <end position="845"/>
    </location>
</feature>
<evidence type="ECO:0000313" key="3">
    <source>
        <dbReference type="EMBL" id="AKB61920.1"/>
    </source>
</evidence>
<organism evidence="3 4">
    <name type="scientific">Methanosarcina mazei SarPi</name>
    <dbReference type="NCBI Taxonomy" id="1434115"/>
    <lineage>
        <taxon>Archaea</taxon>
        <taxon>Methanobacteriati</taxon>
        <taxon>Methanobacteriota</taxon>
        <taxon>Stenosarchaea group</taxon>
        <taxon>Methanomicrobia</taxon>
        <taxon>Methanosarcinales</taxon>
        <taxon>Methanosarcinaceae</taxon>
        <taxon>Methanosarcina</taxon>
    </lineage>
</organism>
<dbReference type="PROSITE" id="PS50213">
    <property type="entry name" value="FAS1"/>
    <property type="match status" value="2"/>
</dbReference>
<name>A0A0E3R9H3_METMZ</name>
<evidence type="ECO:0000313" key="4">
    <source>
        <dbReference type="Proteomes" id="UP000033116"/>
    </source>
</evidence>
<accession>A0A0E3R9H3</accession>
<dbReference type="SMART" id="SM00554">
    <property type="entry name" value="FAS1"/>
    <property type="match status" value="2"/>
</dbReference>
<feature type="domain" description="FAS1" evidence="2">
    <location>
        <begin position="665"/>
        <end position="794"/>
    </location>
</feature>
<dbReference type="GO" id="GO:0005615">
    <property type="term" value="C:extracellular space"/>
    <property type="evidence" value="ECO:0007669"/>
    <property type="project" value="TreeGrafter"/>
</dbReference>
<feature type="compositionally biased region" description="Low complexity" evidence="1">
    <location>
        <begin position="823"/>
        <end position="841"/>
    </location>
</feature>
<feature type="compositionally biased region" description="Polar residues" evidence="1">
    <location>
        <begin position="804"/>
        <end position="819"/>
    </location>
</feature>
<proteinExistence type="predicted"/>
<dbReference type="EMBL" id="CP009511">
    <property type="protein sequence ID" value="AKB61920.1"/>
    <property type="molecule type" value="Genomic_DNA"/>
</dbReference>
<dbReference type="HOGENOM" id="CLU_342454_0_0_2"/>
<dbReference type="Pfam" id="PF02469">
    <property type="entry name" value="Fasciclin"/>
    <property type="match status" value="2"/>
</dbReference>
<dbReference type="InterPro" id="IPR050904">
    <property type="entry name" value="Adhesion/Biosynth-related"/>
</dbReference>
<dbReference type="Proteomes" id="UP000033116">
    <property type="component" value="Chromosome"/>
</dbReference>
<reference evidence="3 4" key="1">
    <citation type="submission" date="2014-07" db="EMBL/GenBank/DDBJ databases">
        <title>Methanogenic archaea and the global carbon cycle.</title>
        <authorList>
            <person name="Henriksen J.R."/>
            <person name="Luke J."/>
            <person name="Reinhart S."/>
            <person name="Benedict M.N."/>
            <person name="Youngblut N.D."/>
            <person name="Metcalf M.E."/>
            <person name="Whitaker R.J."/>
            <person name="Metcalf W.W."/>
        </authorList>
    </citation>
    <scope>NUCLEOTIDE SEQUENCE [LARGE SCALE GENOMIC DNA]</scope>
    <source>
        <strain evidence="3 4">SarPi</strain>
    </source>
</reference>
<evidence type="ECO:0000259" key="2">
    <source>
        <dbReference type="PROSITE" id="PS50213"/>
    </source>
</evidence>
<dbReference type="AlphaFoldDB" id="A0A0E3R9H3"/>
<dbReference type="SUPFAM" id="SSF82153">
    <property type="entry name" value="FAS1 domain"/>
    <property type="match status" value="2"/>
</dbReference>
<dbReference type="FunFam" id="2.30.180.10:FF:000014">
    <property type="entry name" value="Stabilin 1"/>
    <property type="match status" value="1"/>
</dbReference>
<dbReference type="FunFam" id="2.30.180.10:FF:000019">
    <property type="entry name" value="Cell surface lipoprotein"/>
    <property type="match status" value="1"/>
</dbReference>
<dbReference type="PANTHER" id="PTHR10900">
    <property type="entry name" value="PERIOSTIN-RELATED"/>
    <property type="match status" value="1"/>
</dbReference>
<feature type="domain" description="FAS1" evidence="2">
    <location>
        <begin position="382"/>
        <end position="512"/>
    </location>
</feature>
<dbReference type="InterPro" id="IPR036378">
    <property type="entry name" value="FAS1_dom_sf"/>
</dbReference>
<dbReference type="PATRIC" id="fig|1434115.4.peg.2487"/>
<dbReference type="Gene3D" id="2.30.180.10">
    <property type="entry name" value="FAS1 domain"/>
    <property type="match status" value="2"/>
</dbReference>
<protein>
    <recommendedName>
        <fullName evidence="2">FAS1 domain-containing protein</fullName>
    </recommendedName>
</protein>
<dbReference type="PANTHER" id="PTHR10900:SF77">
    <property type="entry name" value="FI19380P1"/>
    <property type="match status" value="1"/>
</dbReference>
<evidence type="ECO:0000256" key="1">
    <source>
        <dbReference type="SAM" id="MobiDB-lite"/>
    </source>
</evidence>
<dbReference type="Gene3D" id="2.170.130.30">
    <property type="match status" value="2"/>
</dbReference>
<dbReference type="InterPro" id="IPR000782">
    <property type="entry name" value="FAS1_domain"/>
</dbReference>